<keyword evidence="9 16" id="KW-0133">Cell shape</keyword>
<comment type="function">
    <text evidence="16">Catalyzes cross-linking of the peptidoglycan cell wall at the division septum.</text>
</comment>
<evidence type="ECO:0000256" key="4">
    <source>
        <dbReference type="ARBA" id="ARBA00022618"/>
    </source>
</evidence>
<dbReference type="GO" id="GO:0005886">
    <property type="term" value="C:plasma membrane"/>
    <property type="evidence" value="ECO:0007669"/>
    <property type="project" value="UniProtKB-SubCell"/>
</dbReference>
<comment type="subcellular location">
    <subcellularLocation>
        <location evidence="16">Cell inner membrane</location>
        <topology evidence="16">Single-pass membrane protein</topology>
    </subcellularLocation>
    <subcellularLocation>
        <location evidence="1">Membrane</location>
    </subcellularLocation>
</comment>
<evidence type="ECO:0000256" key="3">
    <source>
        <dbReference type="ARBA" id="ARBA00022519"/>
    </source>
</evidence>
<keyword evidence="11 16" id="KW-1133">Transmembrane helix</keyword>
<dbReference type="InterPro" id="IPR050515">
    <property type="entry name" value="Beta-lactam/transpept"/>
</dbReference>
<dbReference type="GO" id="GO:0009252">
    <property type="term" value="P:peptidoglycan biosynthetic process"/>
    <property type="evidence" value="ECO:0007669"/>
    <property type="project" value="UniProtKB-UniRule"/>
</dbReference>
<feature type="active site" description="Acyl-ester intermediate" evidence="16">
    <location>
        <position position="301"/>
    </location>
</feature>
<comment type="similarity">
    <text evidence="16">Belongs to the transpeptidase family. FtsI subfamily.</text>
</comment>
<dbReference type="EC" id="3.4.16.4" evidence="16"/>
<dbReference type="PANTHER" id="PTHR30627">
    <property type="entry name" value="PEPTIDOGLYCAN D,D-TRANSPEPTIDASE"/>
    <property type="match status" value="1"/>
</dbReference>
<evidence type="ECO:0000256" key="5">
    <source>
        <dbReference type="ARBA" id="ARBA00022645"/>
    </source>
</evidence>
<evidence type="ECO:0000256" key="8">
    <source>
        <dbReference type="ARBA" id="ARBA00022801"/>
    </source>
</evidence>
<keyword evidence="8 16" id="KW-0378">Hydrolase</keyword>
<dbReference type="SUPFAM" id="SSF56601">
    <property type="entry name" value="beta-lactamase/transpeptidase-like"/>
    <property type="match status" value="1"/>
</dbReference>
<reference evidence="20" key="1">
    <citation type="submission" date="2018-07" db="EMBL/GenBank/DDBJ databases">
        <title>Genome assembly of strain Ka43.</title>
        <authorList>
            <person name="Kukolya J."/>
            <person name="Nagy I."/>
            <person name="Horvath B."/>
            <person name="Toth A."/>
        </authorList>
    </citation>
    <scope>NUCLEOTIDE SEQUENCE</scope>
    <source>
        <strain evidence="20">KB43</strain>
    </source>
</reference>
<dbReference type="Proteomes" id="UP000652567">
    <property type="component" value="Unassembled WGS sequence"/>
</dbReference>
<keyword evidence="3 16" id="KW-0997">Cell inner membrane</keyword>
<feature type="domain" description="Penicillin-binding protein transpeptidase" evidence="18">
    <location>
        <begin position="254"/>
        <end position="550"/>
    </location>
</feature>
<evidence type="ECO:0000256" key="12">
    <source>
        <dbReference type="ARBA" id="ARBA00023136"/>
    </source>
</evidence>
<evidence type="ECO:0000256" key="6">
    <source>
        <dbReference type="ARBA" id="ARBA00022670"/>
    </source>
</evidence>
<dbReference type="PANTHER" id="PTHR30627:SF1">
    <property type="entry name" value="PEPTIDOGLYCAN D,D-TRANSPEPTIDASE FTSI"/>
    <property type="match status" value="1"/>
</dbReference>
<dbReference type="InterPro" id="IPR036138">
    <property type="entry name" value="PBP_dimer_sf"/>
</dbReference>
<dbReference type="RefSeq" id="WP_193910964.1">
    <property type="nucleotide sequence ID" value="NZ_PRDL01000001.1"/>
</dbReference>
<dbReference type="InterPro" id="IPR037532">
    <property type="entry name" value="FtsI_transpept"/>
</dbReference>
<dbReference type="Gene3D" id="3.90.1310.10">
    <property type="entry name" value="Penicillin-binding protein 2a (Domain 2)"/>
    <property type="match status" value="1"/>
</dbReference>
<evidence type="ECO:0000256" key="1">
    <source>
        <dbReference type="ARBA" id="ARBA00004370"/>
    </source>
</evidence>
<evidence type="ECO:0000256" key="16">
    <source>
        <dbReference type="HAMAP-Rule" id="MF_02080"/>
    </source>
</evidence>
<keyword evidence="6 16" id="KW-0645">Protease</keyword>
<dbReference type="GO" id="GO:0009002">
    <property type="term" value="F:serine-type D-Ala-D-Ala carboxypeptidase activity"/>
    <property type="evidence" value="ECO:0007669"/>
    <property type="project" value="UniProtKB-UniRule"/>
</dbReference>
<gene>
    <name evidence="16" type="primary">ftsI</name>
    <name evidence="20" type="ORF">C4F51_14545</name>
</gene>
<keyword evidence="7 16" id="KW-0812">Transmembrane</keyword>
<dbReference type="AlphaFoldDB" id="A0A928V828"/>
<evidence type="ECO:0000313" key="20">
    <source>
        <dbReference type="EMBL" id="MBE8718412.1"/>
    </source>
</evidence>
<dbReference type="GO" id="GO:0006508">
    <property type="term" value="P:proteolysis"/>
    <property type="evidence" value="ECO:0007669"/>
    <property type="project" value="UniProtKB-KW"/>
</dbReference>
<dbReference type="Pfam" id="PF00905">
    <property type="entry name" value="Transpeptidase"/>
    <property type="match status" value="1"/>
</dbReference>
<dbReference type="GO" id="GO:0008360">
    <property type="term" value="P:regulation of cell shape"/>
    <property type="evidence" value="ECO:0007669"/>
    <property type="project" value="UniProtKB-KW"/>
</dbReference>
<keyword evidence="2 16" id="KW-1003">Cell membrane</keyword>
<feature type="region of interest" description="Disordered" evidence="17">
    <location>
        <begin position="560"/>
        <end position="584"/>
    </location>
</feature>
<evidence type="ECO:0000256" key="13">
    <source>
        <dbReference type="ARBA" id="ARBA00023210"/>
    </source>
</evidence>
<keyword evidence="10 16" id="KW-0573">Peptidoglycan synthesis</keyword>
<evidence type="ECO:0000256" key="11">
    <source>
        <dbReference type="ARBA" id="ARBA00022989"/>
    </source>
</evidence>
<protein>
    <recommendedName>
        <fullName evidence="16">Peptidoglycan D,D-transpeptidase FtsI</fullName>
        <ecNumber evidence="16">3.4.16.4</ecNumber>
    </recommendedName>
    <alternativeName>
        <fullName evidence="16">Penicillin-binding protein 3</fullName>
        <shortName evidence="16">PBP-3</shortName>
    </alternativeName>
</protein>
<sequence>MNNLNSNSSPLKVARWRFYAVAVVMVLLSLTLVWHLANLQVLPNDKGYVFLQDQGQSRTLRTESITAYRGVITDRNGSPLAVSTPVISLWANPQVLLQAPNRWAELAQALNLSKADLESRLGRFGTKEFMYLLRHVPPQTAEGILALDIPGVYGQTEYRRYYPAGDVTAHLVGMTDIDDRGQEGMELAYDAWLSGENGAKQVLKDLRGRTVKEVQLIKSARSGQNLTLSIDLRLQYLAYRELKLAVEDTGAIAGSLVILDVDTGEVLAMANWPSYNPNDRSHSRGAGLRNRAITDNYEPGSTVKPIAVMAALETGRFKSDDLINTSPGYIRVGTKTLRDPINYGVMDLSKVIAKSSQVGMTKLALELEPDIIRNMYARLGLGQAIGTGFPGETAGMLPSFKRWRPIQRATLSFGYGMNVSVLQMAQAYGVIASGGYKRPVSLLRVDQVQEAEQVVSTDLTNEITDMLKRVASTEGTGSRARAVSYSVAGKTGTVRKVGPQGYDENRYMASFAGMAPAEDPRIVAVVVIDEPKREKYAGGLAAAPVFSKVTEGALRMLQVPPRKNEETVKPENMVSKPAKGKPVS</sequence>
<dbReference type="GO" id="GO:0008658">
    <property type="term" value="F:penicillin binding"/>
    <property type="evidence" value="ECO:0007669"/>
    <property type="project" value="InterPro"/>
</dbReference>
<dbReference type="InterPro" id="IPR005311">
    <property type="entry name" value="PBP_dimer"/>
</dbReference>
<evidence type="ECO:0000259" key="18">
    <source>
        <dbReference type="Pfam" id="PF00905"/>
    </source>
</evidence>
<evidence type="ECO:0000256" key="10">
    <source>
        <dbReference type="ARBA" id="ARBA00022984"/>
    </source>
</evidence>
<feature type="transmembrane region" description="Helical" evidence="16">
    <location>
        <begin position="16"/>
        <end position="37"/>
    </location>
</feature>
<accession>A0A928V828</accession>
<dbReference type="GO" id="GO:0043093">
    <property type="term" value="P:FtsZ-dependent cytokinesis"/>
    <property type="evidence" value="ECO:0007669"/>
    <property type="project" value="UniProtKB-UniRule"/>
</dbReference>
<keyword evidence="5 16" id="KW-0121">Carboxypeptidase</keyword>
<dbReference type="Pfam" id="PF03717">
    <property type="entry name" value="PBP_dimer"/>
    <property type="match status" value="1"/>
</dbReference>
<dbReference type="HAMAP" id="MF_02080">
    <property type="entry name" value="FtsI_transpept"/>
    <property type="match status" value="1"/>
</dbReference>
<name>A0A928V828_9GAMM</name>
<evidence type="ECO:0000256" key="15">
    <source>
        <dbReference type="ARBA" id="ARBA00023316"/>
    </source>
</evidence>
<keyword evidence="13 16" id="KW-0717">Septation</keyword>
<evidence type="ECO:0000256" key="9">
    <source>
        <dbReference type="ARBA" id="ARBA00022960"/>
    </source>
</evidence>
<dbReference type="EMBL" id="PRDL01000001">
    <property type="protein sequence ID" value="MBE8718412.1"/>
    <property type="molecule type" value="Genomic_DNA"/>
</dbReference>
<dbReference type="Gene3D" id="1.10.150.770">
    <property type="match status" value="1"/>
</dbReference>
<dbReference type="GO" id="GO:0000917">
    <property type="term" value="P:division septum assembly"/>
    <property type="evidence" value="ECO:0007669"/>
    <property type="project" value="UniProtKB-KW"/>
</dbReference>
<comment type="catalytic activity">
    <reaction evidence="16">
        <text>Preferential cleavage: (Ac)2-L-Lys-D-Ala-|-D-Ala. Also transpeptidation of peptidyl-alanyl moieties that are N-acyl substituents of D-alanine.</text>
        <dbReference type="EC" id="3.4.16.4"/>
    </reaction>
</comment>
<proteinExistence type="inferred from homology"/>
<keyword evidence="14 16" id="KW-0131">Cell cycle</keyword>
<organism evidence="20 21">
    <name type="scientific">Cellvibrio polysaccharolyticus</name>
    <dbReference type="NCBI Taxonomy" id="2082724"/>
    <lineage>
        <taxon>Bacteria</taxon>
        <taxon>Pseudomonadati</taxon>
        <taxon>Pseudomonadota</taxon>
        <taxon>Gammaproteobacteria</taxon>
        <taxon>Cellvibrionales</taxon>
        <taxon>Cellvibrionaceae</taxon>
        <taxon>Cellvibrio</taxon>
    </lineage>
</organism>
<evidence type="ECO:0000256" key="17">
    <source>
        <dbReference type="SAM" id="MobiDB-lite"/>
    </source>
</evidence>
<keyword evidence="12 16" id="KW-0472">Membrane</keyword>
<dbReference type="Gene3D" id="3.40.710.10">
    <property type="entry name" value="DD-peptidase/beta-lactamase superfamily"/>
    <property type="match status" value="1"/>
</dbReference>
<evidence type="ECO:0000313" key="21">
    <source>
        <dbReference type="Proteomes" id="UP000652567"/>
    </source>
</evidence>
<evidence type="ECO:0000256" key="7">
    <source>
        <dbReference type="ARBA" id="ARBA00022692"/>
    </source>
</evidence>
<evidence type="ECO:0000259" key="19">
    <source>
        <dbReference type="Pfam" id="PF03717"/>
    </source>
</evidence>
<comment type="pathway">
    <text evidence="16">Cell wall biogenesis; peptidoglycan biosynthesis.</text>
</comment>
<dbReference type="GO" id="GO:0071555">
    <property type="term" value="P:cell wall organization"/>
    <property type="evidence" value="ECO:0007669"/>
    <property type="project" value="UniProtKB-KW"/>
</dbReference>
<dbReference type="GO" id="GO:0008955">
    <property type="term" value="F:peptidoglycan glycosyltransferase activity"/>
    <property type="evidence" value="ECO:0007669"/>
    <property type="project" value="InterPro"/>
</dbReference>
<comment type="caution">
    <text evidence="20">The sequence shown here is derived from an EMBL/GenBank/DDBJ whole genome shotgun (WGS) entry which is preliminary data.</text>
</comment>
<keyword evidence="21" id="KW-1185">Reference proteome</keyword>
<keyword evidence="15 16" id="KW-0961">Cell wall biogenesis/degradation</keyword>
<dbReference type="InterPro" id="IPR012338">
    <property type="entry name" value="Beta-lactam/transpept-like"/>
</dbReference>
<dbReference type="Gene3D" id="3.30.450.330">
    <property type="match status" value="1"/>
</dbReference>
<keyword evidence="4 16" id="KW-0132">Cell division</keyword>
<evidence type="ECO:0000256" key="14">
    <source>
        <dbReference type="ARBA" id="ARBA00023306"/>
    </source>
</evidence>
<evidence type="ECO:0000256" key="2">
    <source>
        <dbReference type="ARBA" id="ARBA00022475"/>
    </source>
</evidence>
<dbReference type="InterPro" id="IPR001460">
    <property type="entry name" value="PCN-bd_Tpept"/>
</dbReference>
<dbReference type="SUPFAM" id="SSF56519">
    <property type="entry name" value="Penicillin binding protein dimerisation domain"/>
    <property type="match status" value="1"/>
</dbReference>
<feature type="domain" description="Penicillin-binding protein dimerisation" evidence="19">
    <location>
        <begin position="65"/>
        <end position="214"/>
    </location>
</feature>